<gene>
    <name evidence="1" type="ORF">ALP05_200066</name>
</gene>
<sequence length="47" mass="5346">MKLTLLYRTKKEQSYQGTVPALEEILTLISSLVKNKKGLPAMLIPTW</sequence>
<reference evidence="1 2" key="1">
    <citation type="submission" date="2018-08" db="EMBL/GenBank/DDBJ databases">
        <title>Recombination of ecologically and evolutionarily significant loci maintains genetic cohesion in the Pseudomonas syringae species complex.</title>
        <authorList>
            <person name="Dillon M."/>
            <person name="Thakur S."/>
            <person name="Almeida R.N.D."/>
            <person name="Weir B.S."/>
            <person name="Guttman D.S."/>
        </authorList>
    </citation>
    <scope>NUCLEOTIDE SEQUENCE [LARGE SCALE GENOMIC DNA]</scope>
    <source>
        <strain evidence="1 2">ICMP 7496</strain>
    </source>
</reference>
<comment type="caution">
    <text evidence="1">The sequence shown here is derived from an EMBL/GenBank/DDBJ whole genome shotgun (WGS) entry which is preliminary data.</text>
</comment>
<accession>A0A3M6ES09</accession>
<dbReference type="RefSeq" id="WP_190294652.1">
    <property type="nucleotide sequence ID" value="NZ_RBUY01000171.1"/>
</dbReference>
<evidence type="ECO:0000313" key="2">
    <source>
        <dbReference type="Proteomes" id="UP000269872"/>
    </source>
</evidence>
<protein>
    <submittedName>
        <fullName evidence="1">Uncharacterized protein</fullName>
    </submittedName>
</protein>
<dbReference type="AlphaFoldDB" id="A0A3M6ES09"/>
<dbReference type="Proteomes" id="UP000269872">
    <property type="component" value="Unassembled WGS sequence"/>
</dbReference>
<evidence type="ECO:0000313" key="1">
    <source>
        <dbReference type="EMBL" id="RMV71070.1"/>
    </source>
</evidence>
<name>A0A3M6ES09_9PSED</name>
<dbReference type="EMBL" id="RBUY01000171">
    <property type="protein sequence ID" value="RMV71070.1"/>
    <property type="molecule type" value="Genomic_DNA"/>
</dbReference>
<proteinExistence type="predicted"/>
<organism evidence="1 2">
    <name type="scientific">Pseudomonas caricapapayae</name>
    <dbReference type="NCBI Taxonomy" id="46678"/>
    <lineage>
        <taxon>Bacteria</taxon>
        <taxon>Pseudomonadati</taxon>
        <taxon>Pseudomonadota</taxon>
        <taxon>Gammaproteobacteria</taxon>
        <taxon>Pseudomonadales</taxon>
        <taxon>Pseudomonadaceae</taxon>
        <taxon>Pseudomonas</taxon>
    </lineage>
</organism>